<keyword evidence="3 6" id="KW-1133">Transmembrane helix</keyword>
<dbReference type="AlphaFoldDB" id="A0A8H8R098"/>
<dbReference type="InterPro" id="IPR051788">
    <property type="entry name" value="MFS_Transporter"/>
</dbReference>
<dbReference type="InterPro" id="IPR011701">
    <property type="entry name" value="MFS"/>
</dbReference>
<dbReference type="EMBL" id="QGMH01000080">
    <property type="protein sequence ID" value="TVY26009.1"/>
    <property type="molecule type" value="Genomic_DNA"/>
</dbReference>
<keyword evidence="2 6" id="KW-0812">Transmembrane</keyword>
<feature type="transmembrane region" description="Helical" evidence="6">
    <location>
        <begin position="159"/>
        <end position="176"/>
    </location>
</feature>
<evidence type="ECO:0000259" key="7">
    <source>
        <dbReference type="PROSITE" id="PS50850"/>
    </source>
</evidence>
<sequence length="493" mass="53491">MSSSITIESPSISIPCPSKPKNPTQHGFPGSGVSLEMYNMPERNAISRDSISRTQNLESLPPSNHESTRSSPPGPMVDQMQTIWEPYKNRFRVLATSLTALSNGMNDSANGALIGSIEKYPYPSLYGTVSTIFLCNALGFIVAAFFVSSMSQRLGRAKTLIISEVFLMFGYVIIVTTPSFGVVAISYLLLGIGMAINLAIGQVYCANLANNTVILGLYQGAYGIGGTMAPLIATSMVSRGYLWSRFYIILLSIAAFNLFFAAWAFWGYEKHEDESDPALPPPASEQSNRNQFSTTPGRRWSSMKTLLTNKATVFGALFIFAYQGAEVSISGWVISFLVQFRNGDPTKVGYVTSGFWAGITLGRFTLSFLAHNMGERSFVFIVTAGALVLEIIVWFVRSIPGDSVAVAFSGLLLGPIYPAAVHIFQRLIPKKMQISSLSLIGSVGTSGGAIAPFMTGMIAQKAGTFVLHPICIGLFAIMAVTWWMLPEPERKSE</sequence>
<feature type="transmembrane region" description="Helical" evidence="6">
    <location>
        <begin position="245"/>
        <end position="266"/>
    </location>
</feature>
<feature type="transmembrane region" description="Helical" evidence="6">
    <location>
        <begin position="465"/>
        <end position="485"/>
    </location>
</feature>
<dbReference type="InterPro" id="IPR036259">
    <property type="entry name" value="MFS_trans_sf"/>
</dbReference>
<feature type="region of interest" description="Disordered" evidence="5">
    <location>
        <begin position="276"/>
        <end position="297"/>
    </location>
</feature>
<dbReference type="PANTHER" id="PTHR23514">
    <property type="entry name" value="BYPASS OF STOP CODON PROTEIN 6"/>
    <property type="match status" value="1"/>
</dbReference>
<comment type="caution">
    <text evidence="8">The sequence shown here is derived from an EMBL/GenBank/DDBJ whole genome shotgun (WGS) entry which is preliminary data.</text>
</comment>
<organism evidence="8 9">
    <name type="scientific">Lachnellula hyalina</name>
    <dbReference type="NCBI Taxonomy" id="1316788"/>
    <lineage>
        <taxon>Eukaryota</taxon>
        <taxon>Fungi</taxon>
        <taxon>Dikarya</taxon>
        <taxon>Ascomycota</taxon>
        <taxon>Pezizomycotina</taxon>
        <taxon>Leotiomycetes</taxon>
        <taxon>Helotiales</taxon>
        <taxon>Lachnaceae</taxon>
        <taxon>Lachnellula</taxon>
    </lineage>
</organism>
<feature type="compositionally biased region" description="Polar residues" evidence="5">
    <location>
        <begin position="54"/>
        <end position="71"/>
    </location>
</feature>
<gene>
    <name evidence="8" type="primary">BSC6_1</name>
    <name evidence="8" type="ORF">LHYA1_G005044</name>
</gene>
<feature type="transmembrane region" description="Helical" evidence="6">
    <location>
        <begin position="212"/>
        <end position="233"/>
    </location>
</feature>
<dbReference type="PANTHER" id="PTHR23514:SF6">
    <property type="entry name" value="MAJOR FACILITATOR SUPERFAMILY (MFS) PROFILE DOMAIN-CONTAINING PROTEIN"/>
    <property type="match status" value="1"/>
</dbReference>
<accession>A0A8H8R098</accession>
<feature type="compositionally biased region" description="Polar residues" evidence="5">
    <location>
        <begin position="284"/>
        <end position="297"/>
    </location>
</feature>
<evidence type="ECO:0000256" key="5">
    <source>
        <dbReference type="SAM" id="MobiDB-lite"/>
    </source>
</evidence>
<feature type="transmembrane region" description="Helical" evidence="6">
    <location>
        <begin position="350"/>
        <end position="370"/>
    </location>
</feature>
<evidence type="ECO:0000256" key="4">
    <source>
        <dbReference type="ARBA" id="ARBA00023136"/>
    </source>
</evidence>
<feature type="compositionally biased region" description="Low complexity" evidence="5">
    <location>
        <begin position="1"/>
        <end position="16"/>
    </location>
</feature>
<evidence type="ECO:0000313" key="9">
    <source>
        <dbReference type="Proteomes" id="UP000431533"/>
    </source>
</evidence>
<dbReference type="PROSITE" id="PS50850">
    <property type="entry name" value="MFS"/>
    <property type="match status" value="1"/>
</dbReference>
<dbReference type="GeneID" id="41985242"/>
<evidence type="ECO:0000256" key="6">
    <source>
        <dbReference type="SAM" id="Phobius"/>
    </source>
</evidence>
<feature type="transmembrane region" description="Helical" evidence="6">
    <location>
        <begin position="403"/>
        <end position="424"/>
    </location>
</feature>
<keyword evidence="9" id="KW-1185">Reference proteome</keyword>
<reference evidence="8 9" key="1">
    <citation type="submission" date="2018-05" db="EMBL/GenBank/DDBJ databases">
        <title>Genome sequencing and assembly of the regulated plant pathogen Lachnellula willkommii and related sister species for the development of diagnostic species identification markers.</title>
        <authorList>
            <person name="Giroux E."/>
            <person name="Bilodeau G."/>
        </authorList>
    </citation>
    <scope>NUCLEOTIDE SEQUENCE [LARGE SCALE GENOMIC DNA]</scope>
    <source>
        <strain evidence="8 9">CBS 185.66</strain>
    </source>
</reference>
<keyword evidence="4 6" id="KW-0472">Membrane</keyword>
<evidence type="ECO:0000256" key="2">
    <source>
        <dbReference type="ARBA" id="ARBA00022692"/>
    </source>
</evidence>
<feature type="transmembrane region" description="Helical" evidence="6">
    <location>
        <begin position="377"/>
        <end position="397"/>
    </location>
</feature>
<proteinExistence type="predicted"/>
<dbReference type="OrthoDB" id="413079at2759"/>
<dbReference type="Pfam" id="PF07690">
    <property type="entry name" value="MFS_1"/>
    <property type="match status" value="1"/>
</dbReference>
<feature type="transmembrane region" description="Helical" evidence="6">
    <location>
        <begin position="182"/>
        <end position="200"/>
    </location>
</feature>
<evidence type="ECO:0000256" key="3">
    <source>
        <dbReference type="ARBA" id="ARBA00022989"/>
    </source>
</evidence>
<name>A0A8H8R098_9HELO</name>
<comment type="subcellular location">
    <subcellularLocation>
        <location evidence="1">Membrane</location>
        <topology evidence="1">Multi-pass membrane protein</topology>
    </subcellularLocation>
</comment>
<dbReference type="GO" id="GO:0022857">
    <property type="term" value="F:transmembrane transporter activity"/>
    <property type="evidence" value="ECO:0007669"/>
    <property type="project" value="InterPro"/>
</dbReference>
<feature type="transmembrane region" description="Helical" evidence="6">
    <location>
        <begin position="313"/>
        <end position="338"/>
    </location>
</feature>
<evidence type="ECO:0000313" key="8">
    <source>
        <dbReference type="EMBL" id="TVY26009.1"/>
    </source>
</evidence>
<feature type="domain" description="Major facilitator superfamily (MFS) profile" evidence="7">
    <location>
        <begin position="92"/>
        <end position="491"/>
    </location>
</feature>
<dbReference type="InterPro" id="IPR020846">
    <property type="entry name" value="MFS_dom"/>
</dbReference>
<dbReference type="FunFam" id="1.20.1250.20:FF:000286">
    <property type="entry name" value="MFS efflux transporter"/>
    <property type="match status" value="1"/>
</dbReference>
<dbReference type="SUPFAM" id="SSF103473">
    <property type="entry name" value="MFS general substrate transporter"/>
    <property type="match status" value="1"/>
</dbReference>
<feature type="region of interest" description="Disordered" evidence="5">
    <location>
        <begin position="1"/>
        <end position="39"/>
    </location>
</feature>
<feature type="transmembrane region" description="Helical" evidence="6">
    <location>
        <begin position="436"/>
        <end position="459"/>
    </location>
</feature>
<feature type="transmembrane region" description="Helical" evidence="6">
    <location>
        <begin position="125"/>
        <end position="147"/>
    </location>
</feature>
<dbReference type="Gene3D" id="1.20.1250.20">
    <property type="entry name" value="MFS general substrate transporter like domains"/>
    <property type="match status" value="2"/>
</dbReference>
<dbReference type="GO" id="GO:0016020">
    <property type="term" value="C:membrane"/>
    <property type="evidence" value="ECO:0007669"/>
    <property type="project" value="UniProtKB-SubCell"/>
</dbReference>
<protein>
    <submittedName>
        <fullName evidence="8">Bypass of stop codon protein</fullName>
    </submittedName>
</protein>
<feature type="region of interest" description="Disordered" evidence="5">
    <location>
        <begin position="54"/>
        <end position="78"/>
    </location>
</feature>
<dbReference type="RefSeq" id="XP_031004797.1">
    <property type="nucleotide sequence ID" value="XM_031149994.1"/>
</dbReference>
<dbReference type="Proteomes" id="UP000431533">
    <property type="component" value="Unassembled WGS sequence"/>
</dbReference>
<evidence type="ECO:0000256" key="1">
    <source>
        <dbReference type="ARBA" id="ARBA00004141"/>
    </source>
</evidence>